<dbReference type="SUPFAM" id="SSF48403">
    <property type="entry name" value="Ankyrin repeat"/>
    <property type="match status" value="1"/>
</dbReference>
<dbReference type="InterPro" id="IPR057444">
    <property type="entry name" value="Znf-CCCH_AtC3H23-like"/>
</dbReference>
<keyword evidence="2" id="KW-0677">Repeat</keyword>
<dbReference type="AlphaFoldDB" id="D8QRK0"/>
<dbReference type="KEGG" id="smo:SELMODRAFT_62214"/>
<dbReference type="Gene3D" id="3.30.1370.210">
    <property type="match status" value="1"/>
</dbReference>
<dbReference type="Pfam" id="PF00642">
    <property type="entry name" value="zf-CCCH"/>
    <property type="match status" value="1"/>
</dbReference>
<dbReference type="PANTHER" id="PTHR14493">
    <property type="entry name" value="UNKEMPT FAMILY MEMBER"/>
    <property type="match status" value="1"/>
</dbReference>
<dbReference type="GO" id="GO:0003677">
    <property type="term" value="F:DNA binding"/>
    <property type="evidence" value="ECO:0007669"/>
    <property type="project" value="UniProtKB-KW"/>
</dbReference>
<feature type="repeat" description="ANK" evidence="6">
    <location>
        <begin position="78"/>
        <end position="113"/>
    </location>
</feature>
<evidence type="ECO:0000313" key="12">
    <source>
        <dbReference type="Proteomes" id="UP000001514"/>
    </source>
</evidence>
<evidence type="ECO:0000256" key="2">
    <source>
        <dbReference type="ARBA" id="ARBA00022737"/>
    </source>
</evidence>
<keyword evidence="12" id="KW-1185">Reference proteome</keyword>
<gene>
    <name evidence="11" type="ORF">SELMODRAFT_62212</name>
    <name evidence="10" type="ORF">SELMODRAFT_62214</name>
</gene>
<dbReference type="HOGENOM" id="CLU_015068_1_0_1"/>
<evidence type="ECO:0000256" key="3">
    <source>
        <dbReference type="ARBA" id="ARBA00022771"/>
    </source>
</evidence>
<dbReference type="InterPro" id="IPR000571">
    <property type="entry name" value="Znf_CCCH"/>
</dbReference>
<sequence length="591" mass="63541">LLELAANNDLETFRRVVEEGGMDLDEPDSWYLRKIGSTKMATEKRSPLMIAALYGSIDVLSYILKSGKVDVNKFCGEDEVTALHCAAAGGSSRGVDAVKLLLSGGANSSLMDAYGRRPAQVIAVPLKLRSTKSELEKMLSATGFVSMSSMSSVCSSPDSYSPVFSPQFPSSPKSAENPSDEKTKDYPVDPSLPDIKNSIYTTDEFRMFSFKVRPCSRAYSHDWTECPFVHPGENARRRDPRRFHYSCVPCPDFRKGACRRGDTCEYAHGVFECWLHPAQYRTRLCKDGTSCSRRVCFFAHTSEEMRPLFVSMGSAVPSPRASSPLDAGSVSPPLSSTSQSPVIMVPPFSPSNASGSGLSTPPLSPSGGGSWSQPTVPTLHLPGGAGLQASRLRAALSARDIPVEGADYDGHLAPELSSMSRQSSLLSSSARMHKFGNLGLSIPSTSLQDLFSAEVSPLSAVHQSQLTPQEHSLLSQQLHSQLQLQQLLSPLCSDGTDLSTSTAAEVLAAGRKASAFAQRDRGSWSMKEVSGSSLPSASWSDWGSPTGKPDWGIQGQDLGKFRKSASFATHGGPEPDLSWVQTLVKDGPVET</sequence>
<evidence type="ECO:0000256" key="4">
    <source>
        <dbReference type="ARBA" id="ARBA00022833"/>
    </source>
</evidence>
<dbReference type="Gene3D" id="1.25.40.20">
    <property type="entry name" value="Ankyrin repeat-containing domain"/>
    <property type="match status" value="1"/>
</dbReference>
<dbReference type="InterPro" id="IPR002110">
    <property type="entry name" value="Ankyrin_rpt"/>
</dbReference>
<dbReference type="Gramene" id="EFJ36789">
    <property type="protein sequence ID" value="EFJ36789"/>
    <property type="gene ID" value="SELMODRAFT_62212"/>
</dbReference>
<evidence type="ECO:0000313" key="11">
    <source>
        <dbReference type="EMBL" id="EFJ36789.1"/>
    </source>
</evidence>
<dbReference type="EMBL" id="GL377566">
    <property type="protein sequence ID" value="EFJ36789.1"/>
    <property type="molecule type" value="Genomic_DNA"/>
</dbReference>
<dbReference type="GO" id="GO:0008270">
    <property type="term" value="F:zinc ion binding"/>
    <property type="evidence" value="ECO:0007669"/>
    <property type="project" value="UniProtKB-KW"/>
</dbReference>
<dbReference type="FunCoup" id="D8QRK0">
    <property type="interactions" value="1848"/>
</dbReference>
<dbReference type="InParanoid" id="D8QRK0"/>
<name>D8QRK0_SELML</name>
<proteinExistence type="predicted"/>
<evidence type="ECO:0000256" key="5">
    <source>
        <dbReference type="ARBA" id="ARBA00023125"/>
    </source>
</evidence>
<dbReference type="InterPro" id="IPR045234">
    <property type="entry name" value="Unkempt-like"/>
</dbReference>
<protein>
    <recommendedName>
        <fullName evidence="9">C3H1-type domain-containing protein</fullName>
    </recommendedName>
</protein>
<feature type="region of interest" description="Disordered" evidence="8">
    <location>
        <begin position="320"/>
        <end position="372"/>
    </location>
</feature>
<dbReference type="PROSITE" id="PS50103">
    <property type="entry name" value="ZF_C3H1"/>
    <property type="match status" value="1"/>
</dbReference>
<evidence type="ECO:0000256" key="6">
    <source>
        <dbReference type="PROSITE-ProRule" id="PRU00023"/>
    </source>
</evidence>
<feature type="region of interest" description="Disordered" evidence="8">
    <location>
        <begin position="527"/>
        <end position="591"/>
    </location>
</feature>
<evidence type="ECO:0000256" key="7">
    <source>
        <dbReference type="PROSITE-ProRule" id="PRU00723"/>
    </source>
</evidence>
<feature type="compositionally biased region" description="Polar residues" evidence="8">
    <location>
        <begin position="530"/>
        <end position="543"/>
    </location>
</feature>
<dbReference type="PROSITE" id="PS50297">
    <property type="entry name" value="ANK_REP_REGION"/>
    <property type="match status" value="1"/>
</dbReference>
<dbReference type="FunFam" id="3.30.1370.210:FF:000009">
    <property type="entry name" value="Zinc finger CCCH domain-containing protein 66"/>
    <property type="match status" value="1"/>
</dbReference>
<dbReference type="GO" id="GO:0010468">
    <property type="term" value="P:regulation of gene expression"/>
    <property type="evidence" value="ECO:0007669"/>
    <property type="project" value="UniProtKB-ARBA"/>
</dbReference>
<reference evidence="11 12" key="1">
    <citation type="journal article" date="2011" name="Science">
        <title>The Selaginella genome identifies genetic changes associated with the evolution of vascular plants.</title>
        <authorList>
            <person name="Banks J.A."/>
            <person name="Nishiyama T."/>
            <person name="Hasebe M."/>
            <person name="Bowman J.L."/>
            <person name="Gribskov M."/>
            <person name="dePamphilis C."/>
            <person name="Albert V.A."/>
            <person name="Aono N."/>
            <person name="Aoyama T."/>
            <person name="Ambrose B.A."/>
            <person name="Ashton N.W."/>
            <person name="Axtell M.J."/>
            <person name="Barker E."/>
            <person name="Barker M.S."/>
            <person name="Bennetzen J.L."/>
            <person name="Bonawitz N.D."/>
            <person name="Chapple C."/>
            <person name="Cheng C."/>
            <person name="Correa L.G."/>
            <person name="Dacre M."/>
            <person name="DeBarry J."/>
            <person name="Dreyer I."/>
            <person name="Elias M."/>
            <person name="Engstrom E.M."/>
            <person name="Estelle M."/>
            <person name="Feng L."/>
            <person name="Finet C."/>
            <person name="Floyd S.K."/>
            <person name="Frommer W.B."/>
            <person name="Fujita T."/>
            <person name="Gramzow L."/>
            <person name="Gutensohn M."/>
            <person name="Harholt J."/>
            <person name="Hattori M."/>
            <person name="Heyl A."/>
            <person name="Hirai T."/>
            <person name="Hiwatashi Y."/>
            <person name="Ishikawa M."/>
            <person name="Iwata M."/>
            <person name="Karol K.G."/>
            <person name="Koehler B."/>
            <person name="Kolukisaoglu U."/>
            <person name="Kubo M."/>
            <person name="Kurata T."/>
            <person name="Lalonde S."/>
            <person name="Li K."/>
            <person name="Li Y."/>
            <person name="Litt A."/>
            <person name="Lyons E."/>
            <person name="Manning G."/>
            <person name="Maruyama T."/>
            <person name="Michael T.P."/>
            <person name="Mikami K."/>
            <person name="Miyazaki S."/>
            <person name="Morinaga S."/>
            <person name="Murata T."/>
            <person name="Mueller-Roeber B."/>
            <person name="Nelson D.R."/>
            <person name="Obara M."/>
            <person name="Oguri Y."/>
            <person name="Olmstead R.G."/>
            <person name="Onodera N."/>
            <person name="Petersen B.L."/>
            <person name="Pils B."/>
            <person name="Prigge M."/>
            <person name="Rensing S.A."/>
            <person name="Riano-Pachon D.M."/>
            <person name="Roberts A.W."/>
            <person name="Sato Y."/>
            <person name="Scheller H.V."/>
            <person name="Schulz B."/>
            <person name="Schulz C."/>
            <person name="Shakirov E.V."/>
            <person name="Shibagaki N."/>
            <person name="Shinohara N."/>
            <person name="Shippen D.E."/>
            <person name="Soerensen I."/>
            <person name="Sotooka R."/>
            <person name="Sugimoto N."/>
            <person name="Sugita M."/>
            <person name="Sumikawa N."/>
            <person name="Tanurdzic M."/>
            <person name="Theissen G."/>
            <person name="Ulvskov P."/>
            <person name="Wakazuki S."/>
            <person name="Weng J.K."/>
            <person name="Willats W.W."/>
            <person name="Wipf D."/>
            <person name="Wolf P.G."/>
            <person name="Yang L."/>
            <person name="Zimmer A.D."/>
            <person name="Zhu Q."/>
            <person name="Mitros T."/>
            <person name="Hellsten U."/>
            <person name="Loque D."/>
            <person name="Otillar R."/>
            <person name="Salamov A."/>
            <person name="Schmutz J."/>
            <person name="Shapiro H."/>
            <person name="Lindquist E."/>
            <person name="Lucas S."/>
            <person name="Rokhsar D."/>
            <person name="Grigoriev I.V."/>
        </authorList>
    </citation>
    <scope>NUCLEOTIDE SEQUENCE [LARGE SCALE GENOMIC DNA]</scope>
</reference>
<keyword evidence="1 7" id="KW-0479">Metal-binding</keyword>
<feature type="compositionally biased region" description="Low complexity" evidence="8">
    <location>
        <begin position="165"/>
        <end position="174"/>
    </location>
</feature>
<organism evidence="12">
    <name type="scientific">Selaginella moellendorffii</name>
    <name type="common">Spikemoss</name>
    <dbReference type="NCBI Taxonomy" id="88036"/>
    <lineage>
        <taxon>Eukaryota</taxon>
        <taxon>Viridiplantae</taxon>
        <taxon>Streptophyta</taxon>
        <taxon>Embryophyta</taxon>
        <taxon>Tracheophyta</taxon>
        <taxon>Lycopodiopsida</taxon>
        <taxon>Selaginellales</taxon>
        <taxon>Selaginellaceae</taxon>
        <taxon>Selaginella</taxon>
    </lineage>
</organism>
<feature type="zinc finger region" description="C3H1-type" evidence="7">
    <location>
        <begin position="249"/>
        <end position="271"/>
    </location>
</feature>
<dbReference type="Pfam" id="PF12796">
    <property type="entry name" value="Ank_2"/>
    <property type="match status" value="1"/>
</dbReference>
<evidence type="ECO:0000256" key="1">
    <source>
        <dbReference type="ARBA" id="ARBA00022723"/>
    </source>
</evidence>
<dbReference type="STRING" id="88036.D8QRK0"/>
<dbReference type="OMA" id="QMVNNER"/>
<dbReference type="InterPro" id="IPR036770">
    <property type="entry name" value="Ankyrin_rpt-contain_sf"/>
</dbReference>
<dbReference type="Pfam" id="PF25512">
    <property type="entry name" value="zf-CCCH_AtC3H23"/>
    <property type="match status" value="1"/>
</dbReference>
<keyword evidence="6" id="KW-0040">ANK repeat</keyword>
<keyword evidence="4 7" id="KW-0862">Zinc</keyword>
<dbReference type="SMART" id="SM00248">
    <property type="entry name" value="ANK"/>
    <property type="match status" value="2"/>
</dbReference>
<feature type="domain" description="C3H1-type" evidence="9">
    <location>
        <begin position="249"/>
        <end position="271"/>
    </location>
</feature>
<dbReference type="PANTHER" id="PTHR14493:SF50">
    <property type="entry name" value="RING FINGER PROTEIN UNKEMPT"/>
    <property type="match status" value="1"/>
</dbReference>
<evidence type="ECO:0000313" key="10">
    <source>
        <dbReference type="EMBL" id="EFJ27881.1"/>
    </source>
</evidence>
<dbReference type="KEGG" id="smo:SELMODRAFT_62212"/>
<dbReference type="Proteomes" id="UP000001514">
    <property type="component" value="Unassembled WGS sequence"/>
</dbReference>
<feature type="region of interest" description="Disordered" evidence="8">
    <location>
        <begin position="165"/>
        <end position="190"/>
    </location>
</feature>
<accession>D8QRK0</accession>
<dbReference type="PROSITE" id="PS50088">
    <property type="entry name" value="ANK_REPEAT"/>
    <property type="match status" value="1"/>
</dbReference>
<dbReference type="Gramene" id="EFJ27881">
    <property type="protein sequence ID" value="EFJ27881"/>
    <property type="gene ID" value="SELMODRAFT_62214"/>
</dbReference>
<feature type="non-terminal residue" evidence="11">
    <location>
        <position position="1"/>
    </location>
</feature>
<dbReference type="SMART" id="SM00356">
    <property type="entry name" value="ZnF_C3H1"/>
    <property type="match status" value="2"/>
</dbReference>
<evidence type="ECO:0000259" key="9">
    <source>
        <dbReference type="PROSITE" id="PS50103"/>
    </source>
</evidence>
<dbReference type="EMBL" id="GL377581">
    <property type="protein sequence ID" value="EFJ27881.1"/>
    <property type="molecule type" value="Genomic_DNA"/>
</dbReference>
<dbReference type="eggNOG" id="KOG1595">
    <property type="taxonomic scope" value="Eukaryota"/>
</dbReference>
<feature type="compositionally biased region" description="Low complexity" evidence="8">
    <location>
        <begin position="329"/>
        <end position="341"/>
    </location>
</feature>
<keyword evidence="5" id="KW-0238">DNA-binding</keyword>
<feature type="non-terminal residue" evidence="11">
    <location>
        <position position="591"/>
    </location>
</feature>
<keyword evidence="3 7" id="KW-0863">Zinc-finger</keyword>
<evidence type="ECO:0000256" key="8">
    <source>
        <dbReference type="SAM" id="MobiDB-lite"/>
    </source>
</evidence>